<dbReference type="GO" id="GO:0000287">
    <property type="term" value="F:magnesium ion binding"/>
    <property type="evidence" value="ECO:0007669"/>
    <property type="project" value="TreeGrafter"/>
</dbReference>
<name>A0A5Q2MFU3_9ACTN</name>
<dbReference type="PANTHER" id="PTHR32308">
    <property type="entry name" value="LYASE BETA SUBUNIT, PUTATIVE (AFU_ORTHOLOGUE AFUA_4G13030)-RELATED"/>
    <property type="match status" value="1"/>
</dbReference>
<dbReference type="InterPro" id="IPR005000">
    <property type="entry name" value="Aldolase/citrate-lyase_domain"/>
</dbReference>
<dbReference type="KEGG" id="aef:GEV26_03995"/>
<dbReference type="InterPro" id="IPR015813">
    <property type="entry name" value="Pyrv/PenolPyrv_kinase-like_dom"/>
</dbReference>
<evidence type="ECO:0000256" key="2">
    <source>
        <dbReference type="ARBA" id="ARBA00022723"/>
    </source>
</evidence>
<evidence type="ECO:0000256" key="3">
    <source>
        <dbReference type="ARBA" id="ARBA00022842"/>
    </source>
</evidence>
<dbReference type="InterPro" id="IPR040442">
    <property type="entry name" value="Pyrv_kinase-like_dom_sf"/>
</dbReference>
<dbReference type="Proteomes" id="UP000392064">
    <property type="component" value="Chromosome"/>
</dbReference>
<dbReference type="AlphaFoldDB" id="A0A5Q2MFU3"/>
<feature type="domain" description="HpcH/HpaI aldolase/citrate lyase" evidence="6">
    <location>
        <begin position="12"/>
        <end position="213"/>
    </location>
</feature>
<accession>A0A5Q2MFU3</accession>
<sequence>MTTTAQAARDARSLLFVPGDRPERFAKAVATGADAIVIDLEDAVAPDAKQAALEHALAWLAGGGAAVVRVNGVGTRWHTAEVAALATTSAALMVPKSHSRDELASVHAVVGDRLIALVETARGIRDADLVASSPGVVRIALGNVDLSAELGVDPASHAALAYARGRLIVASSAAGIAAPVDGVTTALDDPAVLATDLAATRELGFGGKLCIHPRQVQPVNAALSPSADEIIWARHIVESAPAEGVSVVDGRMIDAPVIARAARILARERA</sequence>
<feature type="binding site" evidence="5">
    <location>
        <position position="145"/>
    </location>
    <ligand>
        <name>Mg(2+)</name>
        <dbReference type="ChEBI" id="CHEBI:18420"/>
    </ligand>
</feature>
<feature type="binding site" evidence="4">
    <location>
        <position position="69"/>
    </location>
    <ligand>
        <name>substrate</name>
    </ligand>
</feature>
<reference evidence="7 8" key="1">
    <citation type="submission" date="2019-11" db="EMBL/GenBank/DDBJ databases">
        <authorList>
            <person name="Li J."/>
        </authorList>
    </citation>
    <scope>NUCLEOTIDE SEQUENCE [LARGE SCALE GENOMIC DNA]</scope>
    <source>
        <strain evidence="7 8">MF47</strain>
    </source>
</reference>
<dbReference type="InterPro" id="IPR011206">
    <property type="entry name" value="Citrate_lyase_beta/mcl1/mcl2"/>
</dbReference>
<evidence type="ECO:0000259" key="6">
    <source>
        <dbReference type="Pfam" id="PF03328"/>
    </source>
</evidence>
<dbReference type="RefSeq" id="WP_153651864.1">
    <property type="nucleotide sequence ID" value="NZ_CP045737.1"/>
</dbReference>
<dbReference type="Gene3D" id="3.20.20.60">
    <property type="entry name" value="Phosphoenolpyruvate-binding domains"/>
    <property type="match status" value="1"/>
</dbReference>
<dbReference type="PIRSF" id="PIRSF015582">
    <property type="entry name" value="Cit_lyase_B"/>
    <property type="match status" value="1"/>
</dbReference>
<keyword evidence="7" id="KW-0456">Lyase</keyword>
<gene>
    <name evidence="7" type="ORF">GEV26_03995</name>
</gene>
<dbReference type="GO" id="GO:0006107">
    <property type="term" value="P:oxaloacetate metabolic process"/>
    <property type="evidence" value="ECO:0007669"/>
    <property type="project" value="TreeGrafter"/>
</dbReference>
<keyword evidence="2 5" id="KW-0479">Metal-binding</keyword>
<dbReference type="EMBL" id="CP045737">
    <property type="protein sequence ID" value="QGG40593.1"/>
    <property type="molecule type" value="Genomic_DNA"/>
</dbReference>
<dbReference type="SUPFAM" id="SSF51621">
    <property type="entry name" value="Phosphoenolpyruvate/pyruvate domain"/>
    <property type="match status" value="1"/>
</dbReference>
<evidence type="ECO:0000313" key="8">
    <source>
        <dbReference type="Proteomes" id="UP000392064"/>
    </source>
</evidence>
<feature type="binding site" evidence="5">
    <location>
        <position position="119"/>
    </location>
    <ligand>
        <name>Mg(2+)</name>
        <dbReference type="ChEBI" id="CHEBI:18420"/>
    </ligand>
</feature>
<keyword evidence="8" id="KW-1185">Reference proteome</keyword>
<organism evidence="7 8">
    <name type="scientific">Aeromicrobium yanjiei</name>
    <dbReference type="NCBI Taxonomy" id="2662028"/>
    <lineage>
        <taxon>Bacteria</taxon>
        <taxon>Bacillati</taxon>
        <taxon>Actinomycetota</taxon>
        <taxon>Actinomycetes</taxon>
        <taxon>Propionibacteriales</taxon>
        <taxon>Nocardioidaceae</taxon>
        <taxon>Aeromicrobium</taxon>
    </lineage>
</organism>
<dbReference type="GO" id="GO:0016829">
    <property type="term" value="F:lyase activity"/>
    <property type="evidence" value="ECO:0007669"/>
    <property type="project" value="UniProtKB-KW"/>
</dbReference>
<evidence type="ECO:0000313" key="7">
    <source>
        <dbReference type="EMBL" id="QGG40593.1"/>
    </source>
</evidence>
<keyword evidence="3 5" id="KW-0460">Magnesium</keyword>
<dbReference type="Pfam" id="PF03328">
    <property type="entry name" value="HpcH_HpaI"/>
    <property type="match status" value="1"/>
</dbReference>
<comment type="cofactor">
    <cofactor evidence="1">
        <name>Mg(2+)</name>
        <dbReference type="ChEBI" id="CHEBI:18420"/>
    </cofactor>
</comment>
<protein>
    <submittedName>
        <fullName evidence="7">CoA ester lyase</fullName>
    </submittedName>
</protein>
<proteinExistence type="predicted"/>
<dbReference type="PANTHER" id="PTHR32308:SF10">
    <property type="entry name" value="CITRATE LYASE SUBUNIT BETA"/>
    <property type="match status" value="1"/>
</dbReference>
<feature type="binding site" evidence="4">
    <location>
        <position position="119"/>
    </location>
    <ligand>
        <name>substrate</name>
    </ligand>
</feature>
<evidence type="ECO:0000256" key="1">
    <source>
        <dbReference type="ARBA" id="ARBA00001946"/>
    </source>
</evidence>
<evidence type="ECO:0000256" key="5">
    <source>
        <dbReference type="PIRSR" id="PIRSR015582-2"/>
    </source>
</evidence>
<evidence type="ECO:0000256" key="4">
    <source>
        <dbReference type="PIRSR" id="PIRSR015582-1"/>
    </source>
</evidence>